<dbReference type="EMBL" id="CAJFCW020000001">
    <property type="protein sequence ID" value="CAG9078474.1"/>
    <property type="molecule type" value="Genomic_DNA"/>
</dbReference>
<accession>A0A811JQP4</accession>
<feature type="signal peptide" evidence="1">
    <location>
        <begin position="1"/>
        <end position="22"/>
    </location>
</feature>
<dbReference type="AlphaFoldDB" id="A0A811JQP4"/>
<dbReference type="EMBL" id="CAJFDH010000001">
    <property type="protein sequence ID" value="CAD5205635.1"/>
    <property type="molecule type" value="Genomic_DNA"/>
</dbReference>
<sequence length="120" mass="14064">MFQLMKLLPLFLLAVTLFLVYGYTTEDLEKYEFQKCTQVVLDMLNNDCIYPGKQWPCFYMSQFNISDGLIHHSRKVLQYTYVICQEPSLVVNLAENFCCFTKNCLQKCYPPESDSEQTIS</sequence>
<feature type="chain" id="PRO_5036220735" evidence="1">
    <location>
        <begin position="23"/>
        <end position="120"/>
    </location>
</feature>
<evidence type="ECO:0000313" key="3">
    <source>
        <dbReference type="Proteomes" id="UP000614601"/>
    </source>
</evidence>
<proteinExistence type="predicted"/>
<dbReference type="Proteomes" id="UP000614601">
    <property type="component" value="Unassembled WGS sequence"/>
</dbReference>
<dbReference type="OrthoDB" id="5848803at2759"/>
<keyword evidence="3" id="KW-1185">Reference proteome</keyword>
<protein>
    <submittedName>
        <fullName evidence="2">Uncharacterized protein</fullName>
    </submittedName>
</protein>
<organism evidence="2 3">
    <name type="scientific">Bursaphelenchus okinawaensis</name>
    <dbReference type="NCBI Taxonomy" id="465554"/>
    <lineage>
        <taxon>Eukaryota</taxon>
        <taxon>Metazoa</taxon>
        <taxon>Ecdysozoa</taxon>
        <taxon>Nematoda</taxon>
        <taxon>Chromadorea</taxon>
        <taxon>Rhabditida</taxon>
        <taxon>Tylenchina</taxon>
        <taxon>Tylenchomorpha</taxon>
        <taxon>Aphelenchoidea</taxon>
        <taxon>Aphelenchoididae</taxon>
        <taxon>Bursaphelenchus</taxon>
    </lineage>
</organism>
<dbReference type="Proteomes" id="UP000783686">
    <property type="component" value="Unassembled WGS sequence"/>
</dbReference>
<reference evidence="2" key="1">
    <citation type="submission" date="2020-09" db="EMBL/GenBank/DDBJ databases">
        <authorList>
            <person name="Kikuchi T."/>
        </authorList>
    </citation>
    <scope>NUCLEOTIDE SEQUENCE</scope>
    <source>
        <strain evidence="2">SH1</strain>
    </source>
</reference>
<evidence type="ECO:0000256" key="1">
    <source>
        <dbReference type="SAM" id="SignalP"/>
    </source>
</evidence>
<comment type="caution">
    <text evidence="2">The sequence shown here is derived from an EMBL/GenBank/DDBJ whole genome shotgun (WGS) entry which is preliminary data.</text>
</comment>
<gene>
    <name evidence="2" type="ORF">BOKJ2_LOCUS319</name>
</gene>
<keyword evidence="1" id="KW-0732">Signal</keyword>
<name>A0A811JQP4_9BILA</name>
<evidence type="ECO:0000313" key="2">
    <source>
        <dbReference type="EMBL" id="CAD5205635.1"/>
    </source>
</evidence>